<reference evidence="4" key="1">
    <citation type="journal article" date="2011" name="Nat. Genet.">
        <title>The Arabidopsis lyrata genome sequence and the basis of rapid genome size change.</title>
        <authorList>
            <person name="Hu T.T."/>
            <person name="Pattyn P."/>
            <person name="Bakker E.G."/>
            <person name="Cao J."/>
            <person name="Cheng J.-F."/>
            <person name="Clark R.M."/>
            <person name="Fahlgren N."/>
            <person name="Fawcett J.A."/>
            <person name="Grimwood J."/>
            <person name="Gundlach H."/>
            <person name="Haberer G."/>
            <person name="Hollister J.D."/>
            <person name="Ossowski S."/>
            <person name="Ottilar R.P."/>
            <person name="Salamov A.A."/>
            <person name="Schneeberger K."/>
            <person name="Spannagl M."/>
            <person name="Wang X."/>
            <person name="Yang L."/>
            <person name="Nasrallah M.E."/>
            <person name="Bergelson J."/>
            <person name="Carrington J.C."/>
            <person name="Gaut B.S."/>
            <person name="Schmutz J."/>
            <person name="Mayer K.F.X."/>
            <person name="Van de Peer Y."/>
            <person name="Grigoriev I.V."/>
            <person name="Nordborg M."/>
            <person name="Weigel D."/>
            <person name="Guo Y.-L."/>
        </authorList>
    </citation>
    <scope>NUCLEOTIDE SEQUENCE [LARGE SCALE GENOMIC DNA]</scope>
    <source>
        <strain evidence="4">cv. MN47</strain>
    </source>
</reference>
<dbReference type="STRING" id="81972.D7MS11"/>
<dbReference type="HOGENOM" id="CLU_1385888_0_0_1"/>
<dbReference type="PANTHER" id="PTHR33463">
    <property type="entry name" value="NB-ARC DOMAIN-CONTAINING PROTEIN-RELATED"/>
    <property type="match status" value="1"/>
</dbReference>
<dbReference type="Pfam" id="PF00931">
    <property type="entry name" value="NB-ARC"/>
    <property type="match status" value="1"/>
</dbReference>
<dbReference type="eggNOG" id="KOG4658">
    <property type="taxonomic scope" value="Eukaryota"/>
</dbReference>
<feature type="domain" description="NB-ARC" evidence="2">
    <location>
        <begin position="2"/>
        <end position="107"/>
    </location>
</feature>
<protein>
    <recommendedName>
        <fullName evidence="2">NB-ARC domain-containing protein</fullName>
    </recommendedName>
</protein>
<gene>
    <name evidence="3" type="ORF">ARALYDRAFT_356864</name>
</gene>
<proteinExistence type="predicted"/>
<evidence type="ECO:0000256" key="1">
    <source>
        <dbReference type="ARBA" id="ARBA00022821"/>
    </source>
</evidence>
<keyword evidence="4" id="KW-1185">Reference proteome</keyword>
<organism evidence="4">
    <name type="scientific">Arabidopsis lyrata subsp. lyrata</name>
    <name type="common">Lyre-leaved rock-cress</name>
    <dbReference type="NCBI Taxonomy" id="81972"/>
    <lineage>
        <taxon>Eukaryota</taxon>
        <taxon>Viridiplantae</taxon>
        <taxon>Streptophyta</taxon>
        <taxon>Embryophyta</taxon>
        <taxon>Tracheophyta</taxon>
        <taxon>Spermatophyta</taxon>
        <taxon>Magnoliopsida</taxon>
        <taxon>eudicotyledons</taxon>
        <taxon>Gunneridae</taxon>
        <taxon>Pentapetalae</taxon>
        <taxon>rosids</taxon>
        <taxon>malvids</taxon>
        <taxon>Brassicales</taxon>
        <taxon>Brassicaceae</taxon>
        <taxon>Camelineae</taxon>
        <taxon>Arabidopsis</taxon>
    </lineage>
</organism>
<dbReference type="AlphaFoldDB" id="D7MS11"/>
<dbReference type="EMBL" id="GL348720">
    <property type="protein sequence ID" value="EFH40012.1"/>
    <property type="molecule type" value="Genomic_DNA"/>
</dbReference>
<dbReference type="InterPro" id="IPR027417">
    <property type="entry name" value="P-loop_NTPase"/>
</dbReference>
<sequence>MIQEKFVEKLGLRGEEWNQKEESEKAIAIHNVMKRKKYQYFLNDIWEKVELTKIGVPNPTRENECKIAFTTPSWEVCRRMEVYDPIEVKYLAKDVAWKLFKKKVGENLFINDPEIRELAREVIVGYARNIDINQGINRATNRGFEIVGVLSRAKLLMEDGGSKQYVEMHDVIRKIAMWITSNFGNDKERWVVQANTR</sequence>
<evidence type="ECO:0000313" key="3">
    <source>
        <dbReference type="EMBL" id="EFH40012.1"/>
    </source>
</evidence>
<dbReference type="Proteomes" id="UP000008694">
    <property type="component" value="Unassembled WGS sequence"/>
</dbReference>
<dbReference type="InterPro" id="IPR002182">
    <property type="entry name" value="NB-ARC"/>
</dbReference>
<accession>D7MS11</accession>
<dbReference type="Gramene" id="fgenesh1_pg.C_scaffold_8000651">
    <property type="protein sequence ID" value="fgenesh1_pg.C_scaffold_8000651"/>
    <property type="gene ID" value="fgenesh1_pg.C_scaffold_8000651"/>
</dbReference>
<dbReference type="InterPro" id="IPR050905">
    <property type="entry name" value="Plant_NBS-LRR"/>
</dbReference>
<keyword evidence="1" id="KW-0611">Plant defense</keyword>
<dbReference type="PANTHER" id="PTHR33463:SF220">
    <property type="entry name" value="NB-ARC DOMAIN-CONTAINING PROTEIN"/>
    <property type="match status" value="1"/>
</dbReference>
<evidence type="ECO:0000259" key="2">
    <source>
        <dbReference type="Pfam" id="PF00931"/>
    </source>
</evidence>
<name>D7MS11_ARALL</name>
<dbReference type="GO" id="GO:0043531">
    <property type="term" value="F:ADP binding"/>
    <property type="evidence" value="ECO:0007669"/>
    <property type="project" value="InterPro"/>
</dbReference>
<evidence type="ECO:0000313" key="4">
    <source>
        <dbReference type="Proteomes" id="UP000008694"/>
    </source>
</evidence>
<dbReference type="SUPFAM" id="SSF52540">
    <property type="entry name" value="P-loop containing nucleoside triphosphate hydrolases"/>
    <property type="match status" value="1"/>
</dbReference>